<sequence>MQKKNHNSSTNKNPNTSFVIVAEVDGKFAGFQRADIQEIPSFFKHNKIFYLDDAYVLPEYRRMGIATLLIKEAEKIAKQNKIQRLQGRVYTFNKPVQNFLLRLGYKSPHAIWDKVIN</sequence>
<accession>A0A0G0W6W2</accession>
<name>A0A0G0W6W2_9BACT</name>
<feature type="domain" description="N-acetyltransferase" evidence="1">
    <location>
        <begin position="1"/>
        <end position="117"/>
    </location>
</feature>
<gene>
    <name evidence="2" type="ORF">UU12_C0011G0007</name>
</gene>
<dbReference type="Proteomes" id="UP000034562">
    <property type="component" value="Unassembled WGS sequence"/>
</dbReference>
<evidence type="ECO:0000313" key="3">
    <source>
        <dbReference type="Proteomes" id="UP000034562"/>
    </source>
</evidence>
<dbReference type="SUPFAM" id="SSF55729">
    <property type="entry name" value="Acyl-CoA N-acyltransferases (Nat)"/>
    <property type="match status" value="1"/>
</dbReference>
<evidence type="ECO:0000259" key="1">
    <source>
        <dbReference type="PROSITE" id="PS51186"/>
    </source>
</evidence>
<reference evidence="2 3" key="1">
    <citation type="journal article" date="2015" name="Nature">
        <title>rRNA introns, odd ribosomes, and small enigmatic genomes across a large radiation of phyla.</title>
        <authorList>
            <person name="Brown C.T."/>
            <person name="Hug L.A."/>
            <person name="Thomas B.C."/>
            <person name="Sharon I."/>
            <person name="Castelle C.J."/>
            <person name="Singh A."/>
            <person name="Wilkins M.J."/>
            <person name="Williams K.H."/>
            <person name="Banfield J.F."/>
        </authorList>
    </citation>
    <scope>NUCLEOTIDE SEQUENCE [LARGE SCALE GENOMIC DNA]</scope>
</reference>
<organism evidence="2 3">
    <name type="scientific">Candidatus Woesebacteria bacterium GW2011_GWA2_40_7b</name>
    <dbReference type="NCBI Taxonomy" id="1618563"/>
    <lineage>
        <taxon>Bacteria</taxon>
        <taxon>Candidatus Woeseibacteriota</taxon>
    </lineage>
</organism>
<keyword evidence="2" id="KW-0808">Transferase</keyword>
<dbReference type="InterPro" id="IPR016181">
    <property type="entry name" value="Acyl_CoA_acyltransferase"/>
</dbReference>
<dbReference type="CDD" id="cd04301">
    <property type="entry name" value="NAT_SF"/>
    <property type="match status" value="1"/>
</dbReference>
<evidence type="ECO:0000313" key="2">
    <source>
        <dbReference type="EMBL" id="KKR70987.1"/>
    </source>
</evidence>
<dbReference type="InterPro" id="IPR000182">
    <property type="entry name" value="GNAT_dom"/>
</dbReference>
<dbReference type="Pfam" id="PF00583">
    <property type="entry name" value="Acetyltransf_1"/>
    <property type="match status" value="1"/>
</dbReference>
<comment type="caution">
    <text evidence="2">The sequence shown here is derived from an EMBL/GenBank/DDBJ whole genome shotgun (WGS) entry which is preliminary data.</text>
</comment>
<dbReference type="AlphaFoldDB" id="A0A0G0W6W2"/>
<dbReference type="PROSITE" id="PS51186">
    <property type="entry name" value="GNAT"/>
    <property type="match status" value="1"/>
</dbReference>
<dbReference type="EMBL" id="LBZK01000011">
    <property type="protein sequence ID" value="KKR70987.1"/>
    <property type="molecule type" value="Genomic_DNA"/>
</dbReference>
<dbReference type="PANTHER" id="PTHR43072">
    <property type="entry name" value="N-ACETYLTRANSFERASE"/>
    <property type="match status" value="1"/>
</dbReference>
<dbReference type="Gene3D" id="3.40.630.30">
    <property type="match status" value="1"/>
</dbReference>
<dbReference type="STRING" id="1618563.UU12_C0011G0007"/>
<protein>
    <submittedName>
        <fullName evidence="2">Diamine N-acetyltransferase</fullName>
    </submittedName>
</protein>
<dbReference type="GO" id="GO:0016747">
    <property type="term" value="F:acyltransferase activity, transferring groups other than amino-acyl groups"/>
    <property type="evidence" value="ECO:0007669"/>
    <property type="project" value="InterPro"/>
</dbReference>
<proteinExistence type="predicted"/>